<feature type="transmembrane region" description="Helical" evidence="2">
    <location>
        <begin position="98"/>
        <end position="117"/>
    </location>
</feature>
<keyword evidence="1" id="KW-0863">Zinc-finger</keyword>
<feature type="chain" id="PRO_5003837858" evidence="3">
    <location>
        <begin position="27"/>
        <end position="313"/>
    </location>
</feature>
<proteinExistence type="predicted"/>
<gene>
    <name evidence="5" type="ORF">BN7_4993</name>
</gene>
<dbReference type="GO" id="GO:0008270">
    <property type="term" value="F:zinc ion binding"/>
    <property type="evidence" value="ECO:0007669"/>
    <property type="project" value="UniProtKB-KW"/>
</dbReference>
<protein>
    <submittedName>
        <fullName evidence="5">RING finger protein</fullName>
    </submittedName>
</protein>
<evidence type="ECO:0000256" key="2">
    <source>
        <dbReference type="SAM" id="Phobius"/>
    </source>
</evidence>
<reference evidence="5 6" key="1">
    <citation type="journal article" date="2012" name="Eukaryot. Cell">
        <title>Draft genome sequence of Wickerhamomyces ciferrii NRRL Y-1031 F-60-10.</title>
        <authorList>
            <person name="Schneider J."/>
            <person name="Andrea H."/>
            <person name="Blom J."/>
            <person name="Jaenicke S."/>
            <person name="Ruckert C."/>
            <person name="Schorsch C."/>
            <person name="Szczepanowski R."/>
            <person name="Farwick M."/>
            <person name="Goesmann A."/>
            <person name="Puhler A."/>
            <person name="Schaffer S."/>
            <person name="Tauch A."/>
            <person name="Kohler T."/>
            <person name="Brinkrolf K."/>
        </authorList>
    </citation>
    <scope>NUCLEOTIDE SEQUENCE [LARGE SCALE GENOMIC DNA]</scope>
    <source>
        <strain evidence="6">ATCC 14091 / BCRC 22168 / CBS 111 / JCM 3599 / NBRC 0793 / NRRL Y-1031 F-60-10</strain>
    </source>
</reference>
<dbReference type="InParanoid" id="K0KQR0"/>
<keyword evidence="1" id="KW-0862">Zinc</keyword>
<evidence type="ECO:0000256" key="1">
    <source>
        <dbReference type="PROSITE-ProRule" id="PRU00175"/>
    </source>
</evidence>
<keyword evidence="2" id="KW-0472">Membrane</keyword>
<evidence type="ECO:0000313" key="5">
    <source>
        <dbReference type="EMBL" id="CCH45411.1"/>
    </source>
</evidence>
<sequence>MRLSYFQNSLTMITLILLILAGLAQTLPIPTTVIQDYKIICNSANNTLIYQHINGTMPDSNDPLYPPIGSCAVKSLVIKKDTPKTKAKYKEDEARQRHLLYIVLIFVFLFVYIFFSVHGVRRLPKKREEYENCANSIKADGELKQQIISTPNGNSSFTREKYIEVKNPRKIVTRSDIDNYEFNEERLKEAGKAFNLPSEGQYIFVSYRDLKSTDLKKLEISQEEKSCLLCLDEYLETDFVVVLPCKHLCHYVCLDNVGTKEEAETDQSSEDKDSICQTSITRCPSCELNLVRHCEYYKQKKLSQRKVPFDNEH</sequence>
<dbReference type="SMART" id="SM00184">
    <property type="entry name" value="RING"/>
    <property type="match status" value="1"/>
</dbReference>
<keyword evidence="2" id="KW-1133">Transmembrane helix</keyword>
<keyword evidence="3" id="KW-0732">Signal</keyword>
<dbReference type="HOGENOM" id="CLU_889049_0_0_1"/>
<dbReference type="SUPFAM" id="SSF57850">
    <property type="entry name" value="RING/U-box"/>
    <property type="match status" value="1"/>
</dbReference>
<comment type="caution">
    <text evidence="5">The sequence shown here is derived from an EMBL/GenBank/DDBJ whole genome shotgun (WGS) entry which is preliminary data.</text>
</comment>
<dbReference type="InterPro" id="IPR013083">
    <property type="entry name" value="Znf_RING/FYVE/PHD"/>
</dbReference>
<dbReference type="Gene3D" id="3.30.40.10">
    <property type="entry name" value="Zinc/RING finger domain, C3HC4 (zinc finger)"/>
    <property type="match status" value="1"/>
</dbReference>
<keyword evidence="2" id="KW-0812">Transmembrane</keyword>
<dbReference type="Proteomes" id="UP000009328">
    <property type="component" value="Unassembled WGS sequence"/>
</dbReference>
<dbReference type="AlphaFoldDB" id="K0KQR0"/>
<feature type="domain" description="RING-type" evidence="4">
    <location>
        <begin position="227"/>
        <end position="287"/>
    </location>
</feature>
<name>K0KQR0_WICCF</name>
<dbReference type="EMBL" id="CAIF01000195">
    <property type="protein sequence ID" value="CCH45411.1"/>
    <property type="molecule type" value="Genomic_DNA"/>
</dbReference>
<keyword evidence="6" id="KW-1185">Reference proteome</keyword>
<evidence type="ECO:0000256" key="3">
    <source>
        <dbReference type="SAM" id="SignalP"/>
    </source>
</evidence>
<organism evidence="5 6">
    <name type="scientific">Wickerhamomyces ciferrii (strain ATCC 14091 / BCRC 22168 / CBS 111 / JCM 3599 / NBRC 0793 / NRRL Y-1031 F-60-10)</name>
    <name type="common">Yeast</name>
    <name type="synonym">Pichia ciferrii</name>
    <dbReference type="NCBI Taxonomy" id="1206466"/>
    <lineage>
        <taxon>Eukaryota</taxon>
        <taxon>Fungi</taxon>
        <taxon>Dikarya</taxon>
        <taxon>Ascomycota</taxon>
        <taxon>Saccharomycotina</taxon>
        <taxon>Saccharomycetes</taxon>
        <taxon>Phaffomycetales</taxon>
        <taxon>Wickerhamomycetaceae</taxon>
        <taxon>Wickerhamomyces</taxon>
    </lineage>
</organism>
<evidence type="ECO:0000259" key="4">
    <source>
        <dbReference type="PROSITE" id="PS50089"/>
    </source>
</evidence>
<evidence type="ECO:0000313" key="6">
    <source>
        <dbReference type="Proteomes" id="UP000009328"/>
    </source>
</evidence>
<dbReference type="Pfam" id="PF13639">
    <property type="entry name" value="zf-RING_2"/>
    <property type="match status" value="1"/>
</dbReference>
<keyword evidence="1" id="KW-0479">Metal-binding</keyword>
<dbReference type="PROSITE" id="PS50089">
    <property type="entry name" value="ZF_RING_2"/>
    <property type="match status" value="1"/>
</dbReference>
<accession>K0KQR0</accession>
<dbReference type="InterPro" id="IPR001841">
    <property type="entry name" value="Znf_RING"/>
</dbReference>
<feature type="signal peptide" evidence="3">
    <location>
        <begin position="1"/>
        <end position="26"/>
    </location>
</feature>